<feature type="domain" description="DUF7350" evidence="2">
    <location>
        <begin position="264"/>
        <end position="395"/>
    </location>
</feature>
<gene>
    <name evidence="3" type="ORF">ACFR99_15265</name>
</gene>
<feature type="region of interest" description="Disordered" evidence="1">
    <location>
        <begin position="21"/>
        <end position="64"/>
    </location>
</feature>
<feature type="compositionally biased region" description="Basic and acidic residues" evidence="1">
    <location>
        <begin position="29"/>
        <end position="48"/>
    </location>
</feature>
<dbReference type="InterPro" id="IPR038482">
    <property type="entry name" value="Tp34-type_sf"/>
</dbReference>
<keyword evidence="4" id="KW-1185">Reference proteome</keyword>
<name>A0ABD6BJX7_9EURY</name>
<proteinExistence type="predicted"/>
<sequence length="400" mass="43320">MNRRTFLRRATPLSAAIAVAGCTTPDGGADDRNASDGARENETERDGDAGVGTAPIPMLEDPPDAVYRPGHRTAMRMLEPIDAGAYRLAPMLSYPHPFWLVTGSDRELVEPTADRGIHLMLVVWDPETGVVLPGNVEPRATITGADGWTETRPLWPMLSQEMGIHFGDNVTLPGDGRYTVSVDLPPLSTRRTGAFAERFDDGASATFDFTYDQAFREAVVDGIELLERDRWGTRGALEPMGNGDDGNEGMQSEIPYSALPPAQDYPGTPLREPDTESQDGLAQSGDAAFVITLLESGSRLAGGDDRYLLVSPRTPYNRVPLTNMSLRVVVERDGSTVVDRDLVGTLDDAVGFHYGRTVGTVRPGDSVTVTVESPPQLARHQGYETAFFGMEPLEFVVPTA</sequence>
<feature type="region of interest" description="Disordered" evidence="1">
    <location>
        <begin position="234"/>
        <end position="282"/>
    </location>
</feature>
<reference evidence="3 4" key="1">
    <citation type="journal article" date="2019" name="Int. J. Syst. Evol. Microbiol.">
        <title>The Global Catalogue of Microorganisms (GCM) 10K type strain sequencing project: providing services to taxonomists for standard genome sequencing and annotation.</title>
        <authorList>
            <consortium name="The Broad Institute Genomics Platform"/>
            <consortium name="The Broad Institute Genome Sequencing Center for Infectious Disease"/>
            <person name="Wu L."/>
            <person name="Ma J."/>
        </authorList>
    </citation>
    <scope>NUCLEOTIDE SEQUENCE [LARGE SCALE GENOMIC DNA]</scope>
    <source>
        <strain evidence="3 4">CGMCC 1.12230</strain>
    </source>
</reference>
<evidence type="ECO:0000313" key="3">
    <source>
        <dbReference type="EMBL" id="MFD1564896.1"/>
    </source>
</evidence>
<dbReference type="PROSITE" id="PS51257">
    <property type="entry name" value="PROKAR_LIPOPROTEIN"/>
    <property type="match status" value="1"/>
</dbReference>
<comment type="caution">
    <text evidence="3">The sequence shown here is derived from an EMBL/GenBank/DDBJ whole genome shotgun (WGS) entry which is preliminary data.</text>
</comment>
<evidence type="ECO:0000256" key="1">
    <source>
        <dbReference type="SAM" id="MobiDB-lite"/>
    </source>
</evidence>
<protein>
    <submittedName>
        <fullName evidence="3">Iron transporter</fullName>
    </submittedName>
</protein>
<evidence type="ECO:0000313" key="4">
    <source>
        <dbReference type="Proteomes" id="UP001597076"/>
    </source>
</evidence>
<dbReference type="Gene3D" id="2.60.40.2480">
    <property type="entry name" value="Periplasmic metal-binding protein Tp34-type"/>
    <property type="match status" value="1"/>
</dbReference>
<evidence type="ECO:0000259" key="2">
    <source>
        <dbReference type="Pfam" id="PF24041"/>
    </source>
</evidence>
<dbReference type="InterPro" id="IPR055774">
    <property type="entry name" value="DUF7350"/>
</dbReference>
<dbReference type="EMBL" id="JBHUDI010000009">
    <property type="protein sequence ID" value="MFD1564896.1"/>
    <property type="molecule type" value="Genomic_DNA"/>
</dbReference>
<dbReference type="Pfam" id="PF24041">
    <property type="entry name" value="DUF7350"/>
    <property type="match status" value="1"/>
</dbReference>
<dbReference type="RefSeq" id="WP_390288888.1">
    <property type="nucleotide sequence ID" value="NZ_JBHUDI010000009.1"/>
</dbReference>
<accession>A0ABD6BJX7</accession>
<dbReference type="Proteomes" id="UP001597076">
    <property type="component" value="Unassembled WGS sequence"/>
</dbReference>
<organism evidence="3 4">
    <name type="scientific">Haloarchaeobius amylolyticus</name>
    <dbReference type="NCBI Taxonomy" id="1198296"/>
    <lineage>
        <taxon>Archaea</taxon>
        <taxon>Methanobacteriati</taxon>
        <taxon>Methanobacteriota</taxon>
        <taxon>Stenosarchaea group</taxon>
        <taxon>Halobacteria</taxon>
        <taxon>Halobacteriales</taxon>
        <taxon>Halorubellaceae</taxon>
        <taxon>Haloarchaeobius</taxon>
    </lineage>
</organism>
<dbReference type="AlphaFoldDB" id="A0ABD6BJX7"/>